<accession>A0AAN8G112</accession>
<dbReference type="Proteomes" id="UP001347796">
    <property type="component" value="Unassembled WGS sequence"/>
</dbReference>
<evidence type="ECO:0000313" key="2">
    <source>
        <dbReference type="Proteomes" id="UP001347796"/>
    </source>
</evidence>
<keyword evidence="2" id="KW-1185">Reference proteome</keyword>
<gene>
    <name evidence="1" type="ORF">SNE40_022128</name>
</gene>
<sequence length="117" mass="13534">MSHSEHNYPQQASFMFPDQSFIPTSNQHTPSIQPFLPSALYNVHNTLTEICRRLSGIEATINRLHSIEQNIKEIYGKVNKTDEKITNMEERVRCVETSVVFVSDTYDEIMTEQKSLK</sequence>
<organism evidence="1 2">
    <name type="scientific">Patella caerulea</name>
    <name type="common">Rayed Mediterranean limpet</name>
    <dbReference type="NCBI Taxonomy" id="87958"/>
    <lineage>
        <taxon>Eukaryota</taxon>
        <taxon>Metazoa</taxon>
        <taxon>Spiralia</taxon>
        <taxon>Lophotrochozoa</taxon>
        <taxon>Mollusca</taxon>
        <taxon>Gastropoda</taxon>
        <taxon>Patellogastropoda</taxon>
        <taxon>Patelloidea</taxon>
        <taxon>Patellidae</taxon>
        <taxon>Patella</taxon>
    </lineage>
</organism>
<proteinExistence type="predicted"/>
<dbReference type="AlphaFoldDB" id="A0AAN8G112"/>
<protein>
    <submittedName>
        <fullName evidence="1">Uncharacterized protein</fullName>
    </submittedName>
</protein>
<reference evidence="1 2" key="1">
    <citation type="submission" date="2024-01" db="EMBL/GenBank/DDBJ databases">
        <title>The genome of the rayed Mediterranean limpet Patella caerulea (Linnaeus, 1758).</title>
        <authorList>
            <person name="Anh-Thu Weber A."/>
            <person name="Halstead-Nussloch G."/>
        </authorList>
    </citation>
    <scope>NUCLEOTIDE SEQUENCE [LARGE SCALE GENOMIC DNA]</scope>
    <source>
        <strain evidence="1">AATW-2023a</strain>
        <tissue evidence="1">Whole specimen</tissue>
    </source>
</reference>
<evidence type="ECO:0000313" key="1">
    <source>
        <dbReference type="EMBL" id="KAK6168267.1"/>
    </source>
</evidence>
<dbReference type="EMBL" id="JAZGQO010000018">
    <property type="protein sequence ID" value="KAK6168267.1"/>
    <property type="molecule type" value="Genomic_DNA"/>
</dbReference>
<name>A0AAN8G112_PATCE</name>
<comment type="caution">
    <text evidence="1">The sequence shown here is derived from an EMBL/GenBank/DDBJ whole genome shotgun (WGS) entry which is preliminary data.</text>
</comment>